<dbReference type="Gene3D" id="3.30.200.20">
    <property type="entry name" value="Phosphorylase Kinase, domain 1"/>
    <property type="match status" value="1"/>
</dbReference>
<reference evidence="2 3" key="1">
    <citation type="submission" date="2021-03" db="EMBL/GenBank/DDBJ databases">
        <title>Antimicrobial resistance genes in bacteria isolated from Japanese honey, and their potential for conferring macrolide and lincosamide resistance in the American foulbrood pathogen Paenibacillus larvae.</title>
        <authorList>
            <person name="Okamoto M."/>
            <person name="Kumagai M."/>
            <person name="Kanamori H."/>
            <person name="Takamatsu D."/>
        </authorList>
    </citation>
    <scope>NUCLEOTIDE SEQUENCE [LARGE SCALE GENOMIC DNA]</scope>
    <source>
        <strain evidence="2 3">J34TS1</strain>
    </source>
</reference>
<protein>
    <recommendedName>
        <fullName evidence="1">Aminoglycoside phosphotransferase domain-containing protein</fullName>
    </recommendedName>
</protein>
<dbReference type="Pfam" id="PF01636">
    <property type="entry name" value="APH"/>
    <property type="match status" value="1"/>
</dbReference>
<gene>
    <name evidence="2" type="ORF">J34TS1_59410</name>
</gene>
<keyword evidence="3" id="KW-1185">Reference proteome</keyword>
<sequence length="314" mass="35062">MHKKQAPSMDKVEAVVHQILGGTVLGIERETQGVSTYVYRIETGKETLYLRILPEHEKSFAAEVLVHNLLLQKGVRVPEVVYFANCDESLGMSVMLVREIPGTHAGENLTREEYDAVLMDAGRQIALANQVPVDGYGWIQRGKHDGKVLRGEHSKIKDVITEFLEPDLSFLSEGILPANEASRIRSILESGAPLMGRHEARLVHGDFDDSHIFQQHGAFTAIIDFGEIQGSSPLYDLGHFKIHDGQRYLGYPALAEGYREVAALSAEDQLEIDLWALWVGVRRLGIIGRRHPGAYLNHLRQAVRKELECIGSKL</sequence>
<dbReference type="AlphaFoldDB" id="A0A920CRL8"/>
<organism evidence="2 3">
    <name type="scientific">Paenibacillus azoreducens</name>
    <dbReference type="NCBI Taxonomy" id="116718"/>
    <lineage>
        <taxon>Bacteria</taxon>
        <taxon>Bacillati</taxon>
        <taxon>Bacillota</taxon>
        <taxon>Bacilli</taxon>
        <taxon>Bacillales</taxon>
        <taxon>Paenibacillaceae</taxon>
        <taxon>Paenibacillus</taxon>
    </lineage>
</organism>
<proteinExistence type="predicted"/>
<evidence type="ECO:0000259" key="1">
    <source>
        <dbReference type="Pfam" id="PF01636"/>
    </source>
</evidence>
<feature type="domain" description="Aminoglycoside phosphotransferase" evidence="1">
    <location>
        <begin position="32"/>
        <end position="241"/>
    </location>
</feature>
<dbReference type="Gene3D" id="3.90.1200.10">
    <property type="match status" value="1"/>
</dbReference>
<accession>A0A920CRL8</accession>
<dbReference type="InterPro" id="IPR051678">
    <property type="entry name" value="AGP_Transferase"/>
</dbReference>
<name>A0A920CRL8_9BACL</name>
<evidence type="ECO:0000313" key="3">
    <source>
        <dbReference type="Proteomes" id="UP000682811"/>
    </source>
</evidence>
<dbReference type="InterPro" id="IPR002575">
    <property type="entry name" value="Aminoglycoside_PTrfase"/>
</dbReference>
<comment type="caution">
    <text evidence="2">The sequence shown here is derived from an EMBL/GenBank/DDBJ whole genome shotgun (WGS) entry which is preliminary data.</text>
</comment>
<dbReference type="EMBL" id="BORT01000045">
    <property type="protein sequence ID" value="GIO51176.1"/>
    <property type="molecule type" value="Genomic_DNA"/>
</dbReference>
<dbReference type="Proteomes" id="UP000682811">
    <property type="component" value="Unassembled WGS sequence"/>
</dbReference>
<evidence type="ECO:0000313" key="2">
    <source>
        <dbReference type="EMBL" id="GIO51176.1"/>
    </source>
</evidence>
<dbReference type="SUPFAM" id="SSF56112">
    <property type="entry name" value="Protein kinase-like (PK-like)"/>
    <property type="match status" value="1"/>
</dbReference>
<dbReference type="RefSeq" id="WP_212981210.1">
    <property type="nucleotide sequence ID" value="NZ_AP025343.1"/>
</dbReference>
<dbReference type="InterPro" id="IPR011009">
    <property type="entry name" value="Kinase-like_dom_sf"/>
</dbReference>
<dbReference type="PANTHER" id="PTHR21310">
    <property type="entry name" value="AMINOGLYCOSIDE PHOSPHOTRANSFERASE-RELATED-RELATED"/>
    <property type="match status" value="1"/>
</dbReference>